<dbReference type="PANTHER" id="PTHR14068">
    <property type="entry name" value="EUKARYOTIC TRANSLATION INITIATION FACTOR 3 EIF3 -RELATED"/>
    <property type="match status" value="1"/>
</dbReference>
<dbReference type="OrthoDB" id="10250414at2759"/>
<dbReference type="HOGENOM" id="CLU_011152_4_0_1"/>
<comment type="function">
    <text evidence="8">RNA-binding component of the eukaryotic translation initiation factor 3 (eIF-3) complex, which is involved in protein synthesis of a specialized repertoire of mRNAs and, together with other initiation factors, stimulates binding of mRNA and methionyl-tRNAi to the 40S ribosome. The eIF-3 complex specifically targets and initiates translation of a subset of mRNAs involved in cell proliferation.</text>
</comment>
<dbReference type="SUPFAM" id="SSF54928">
    <property type="entry name" value="RNA-binding domain, RBD"/>
    <property type="match status" value="1"/>
</dbReference>
<dbReference type="Proteomes" id="UP000019373">
    <property type="component" value="Unassembled WGS sequence"/>
</dbReference>
<dbReference type="InterPro" id="IPR011400">
    <property type="entry name" value="EIF3B"/>
</dbReference>
<dbReference type="InterPro" id="IPR015943">
    <property type="entry name" value="WD40/YVTN_repeat-like_dom_sf"/>
</dbReference>
<evidence type="ECO:0000313" key="12">
    <source>
        <dbReference type="EMBL" id="ERF75054.1"/>
    </source>
</evidence>
<dbReference type="GeneID" id="19239789"/>
<organism evidence="12 13">
    <name type="scientific">Endocarpon pusillum (strain Z07020 / HMAS-L-300199)</name>
    <name type="common">Lichen-forming fungus</name>
    <dbReference type="NCBI Taxonomy" id="1263415"/>
    <lineage>
        <taxon>Eukaryota</taxon>
        <taxon>Fungi</taxon>
        <taxon>Dikarya</taxon>
        <taxon>Ascomycota</taxon>
        <taxon>Pezizomycotina</taxon>
        <taxon>Eurotiomycetes</taxon>
        <taxon>Chaetothyriomycetidae</taxon>
        <taxon>Verrucariales</taxon>
        <taxon>Verrucariaceae</taxon>
        <taxon>Endocarpon</taxon>
    </lineage>
</organism>
<dbReference type="HAMAP" id="MF_03001">
    <property type="entry name" value="eIF3b"/>
    <property type="match status" value="1"/>
</dbReference>
<name>U1HZQ5_ENDPU</name>
<keyword evidence="6 8" id="KW-0694">RNA-binding</keyword>
<evidence type="ECO:0000256" key="4">
    <source>
        <dbReference type="ARBA" id="ARBA00022574"/>
    </source>
</evidence>
<dbReference type="FunFam" id="3.30.70.330:FF:000235">
    <property type="entry name" value="Eukaryotic translation initiation factor 3 subunit B"/>
    <property type="match status" value="1"/>
</dbReference>
<evidence type="ECO:0000256" key="6">
    <source>
        <dbReference type="ARBA" id="ARBA00022884"/>
    </source>
</evidence>
<protein>
    <recommendedName>
        <fullName evidence="8">Eukaryotic translation initiation factor 3 subunit B</fullName>
        <shortName evidence="8">eIF3b</shortName>
    </recommendedName>
    <alternativeName>
        <fullName evidence="8">Eukaryotic translation initiation factor 3 90 kDa subunit homolog</fullName>
        <shortName evidence="8">eIF3 p90</shortName>
    </alternativeName>
    <alternativeName>
        <fullName evidence="8">Translation initiation factor eIF3, p90 subunit homolog</fullName>
    </alternativeName>
</protein>
<dbReference type="RefSeq" id="XP_007787583.1">
    <property type="nucleotide sequence ID" value="XM_007789393.1"/>
</dbReference>
<dbReference type="Pfam" id="PF00076">
    <property type="entry name" value="RRM_1"/>
    <property type="match status" value="1"/>
</dbReference>
<gene>
    <name evidence="8" type="primary">PRT1</name>
    <name evidence="12" type="ORF">EPUS_04836</name>
</gene>
<dbReference type="Gene3D" id="2.130.10.10">
    <property type="entry name" value="YVTN repeat-like/Quinoprotein amine dehydrogenase"/>
    <property type="match status" value="1"/>
</dbReference>
<dbReference type="GO" id="GO:0016282">
    <property type="term" value="C:eukaryotic 43S preinitiation complex"/>
    <property type="evidence" value="ECO:0007669"/>
    <property type="project" value="UniProtKB-UniRule"/>
</dbReference>
<dbReference type="GO" id="GO:0003723">
    <property type="term" value="F:RNA binding"/>
    <property type="evidence" value="ECO:0007669"/>
    <property type="project" value="UniProtKB-UniRule"/>
</dbReference>
<evidence type="ECO:0000313" key="13">
    <source>
        <dbReference type="Proteomes" id="UP000019373"/>
    </source>
</evidence>
<keyword evidence="5" id="KW-0677">Repeat</keyword>
<keyword evidence="7 8" id="KW-0648">Protein biosynthesis</keyword>
<dbReference type="InterPro" id="IPR035979">
    <property type="entry name" value="RBD_domain_sf"/>
</dbReference>
<dbReference type="GO" id="GO:0003743">
    <property type="term" value="F:translation initiation factor activity"/>
    <property type="evidence" value="ECO:0007669"/>
    <property type="project" value="UniProtKB-UniRule"/>
</dbReference>
<dbReference type="InterPro" id="IPR034363">
    <property type="entry name" value="eIF3B_RRM"/>
</dbReference>
<dbReference type="GO" id="GO:0001732">
    <property type="term" value="P:formation of cytoplasmic translation initiation complex"/>
    <property type="evidence" value="ECO:0007669"/>
    <property type="project" value="UniProtKB-UniRule"/>
</dbReference>
<keyword evidence="10" id="KW-0175">Coiled coil</keyword>
<dbReference type="PROSITE" id="PS50102">
    <property type="entry name" value="RRM"/>
    <property type="match status" value="1"/>
</dbReference>
<dbReference type="AlphaFoldDB" id="U1HZQ5"/>
<dbReference type="InterPro" id="IPR000504">
    <property type="entry name" value="RRM_dom"/>
</dbReference>
<dbReference type="PIRSF" id="PIRSF036424">
    <property type="entry name" value="eIF3b"/>
    <property type="match status" value="1"/>
</dbReference>
<evidence type="ECO:0000259" key="11">
    <source>
        <dbReference type="PROSITE" id="PS50102"/>
    </source>
</evidence>
<keyword evidence="3 8" id="KW-0396">Initiation factor</keyword>
<reference evidence="13" key="1">
    <citation type="journal article" date="2014" name="BMC Genomics">
        <title>Genome characteristics reveal the impact of lichenization on lichen-forming fungus Endocarpon pusillum Hedwig (Verrucariales, Ascomycota).</title>
        <authorList>
            <person name="Wang Y.-Y."/>
            <person name="Liu B."/>
            <person name="Zhang X.-Y."/>
            <person name="Zhou Q.-M."/>
            <person name="Zhang T."/>
            <person name="Li H."/>
            <person name="Yu Y.-F."/>
            <person name="Zhang X.-L."/>
            <person name="Hao X.-Y."/>
            <person name="Wang M."/>
            <person name="Wang L."/>
            <person name="Wei J.-C."/>
        </authorList>
    </citation>
    <scope>NUCLEOTIDE SEQUENCE [LARGE SCALE GENOMIC DNA]</scope>
    <source>
        <strain evidence="13">Z07020 / HMAS-L-300199</strain>
    </source>
</reference>
<dbReference type="Pfam" id="PF08662">
    <property type="entry name" value="eIF2A"/>
    <property type="match status" value="1"/>
</dbReference>
<keyword evidence="13" id="KW-1185">Reference proteome</keyword>
<evidence type="ECO:0000256" key="7">
    <source>
        <dbReference type="ARBA" id="ARBA00022917"/>
    </source>
</evidence>
<evidence type="ECO:0000256" key="8">
    <source>
        <dbReference type="HAMAP-Rule" id="MF_03001"/>
    </source>
</evidence>
<comment type="subcellular location">
    <subcellularLocation>
        <location evidence="1 8 9">Cytoplasm</location>
    </subcellularLocation>
</comment>
<dbReference type="CDD" id="cd12278">
    <property type="entry name" value="RRM_eIF3B"/>
    <property type="match status" value="1"/>
</dbReference>
<accession>U1HZQ5</accession>
<evidence type="ECO:0000256" key="2">
    <source>
        <dbReference type="ARBA" id="ARBA00022490"/>
    </source>
</evidence>
<feature type="coiled-coil region" evidence="10">
    <location>
        <begin position="731"/>
        <end position="758"/>
    </location>
</feature>
<dbReference type="OMA" id="LWGGPQF"/>
<dbReference type="Gene3D" id="3.30.70.330">
    <property type="match status" value="1"/>
</dbReference>
<dbReference type="SUPFAM" id="SSF82171">
    <property type="entry name" value="DPP6 N-terminal domain-like"/>
    <property type="match status" value="1"/>
</dbReference>
<dbReference type="GO" id="GO:0005852">
    <property type="term" value="C:eukaryotic translation initiation factor 3 complex"/>
    <property type="evidence" value="ECO:0007669"/>
    <property type="project" value="UniProtKB-UniRule"/>
</dbReference>
<comment type="function">
    <text evidence="9">Component of the eukaryotic translation initiation factor 3 (eIF-3) complex, which is involved in protein synthesis and, together with other initiation factors, stimulates binding of mRNA and methionyl-tRNAi to the 40S ribosome.</text>
</comment>
<evidence type="ECO:0000256" key="10">
    <source>
        <dbReference type="SAM" id="Coils"/>
    </source>
</evidence>
<evidence type="ECO:0000256" key="3">
    <source>
        <dbReference type="ARBA" id="ARBA00022540"/>
    </source>
</evidence>
<dbReference type="GO" id="GO:0033290">
    <property type="term" value="C:eukaryotic 48S preinitiation complex"/>
    <property type="evidence" value="ECO:0007669"/>
    <property type="project" value="UniProtKB-UniRule"/>
</dbReference>
<evidence type="ECO:0000256" key="9">
    <source>
        <dbReference type="PIRNR" id="PIRNR036424"/>
    </source>
</evidence>
<dbReference type="EMBL" id="KE720820">
    <property type="protein sequence ID" value="ERF75054.1"/>
    <property type="molecule type" value="Genomic_DNA"/>
</dbReference>
<dbReference type="GO" id="GO:0031369">
    <property type="term" value="F:translation initiation factor binding"/>
    <property type="evidence" value="ECO:0007669"/>
    <property type="project" value="InterPro"/>
</dbReference>
<dbReference type="InterPro" id="IPR013979">
    <property type="entry name" value="TIF_beta_prop-like"/>
</dbReference>
<feature type="domain" description="RRM" evidence="11">
    <location>
        <begin position="60"/>
        <end position="146"/>
    </location>
</feature>
<keyword evidence="2 8" id="KW-0963">Cytoplasm</keyword>
<comment type="subunit">
    <text evidence="8 9">Component of the eukaryotic translation initiation factor 3 (eIF-3) complex.</text>
</comment>
<proteinExistence type="inferred from homology"/>
<dbReference type="eggNOG" id="KOG2314">
    <property type="taxonomic scope" value="Eukaryota"/>
</dbReference>
<comment type="similarity">
    <text evidence="8 9">Belongs to the eIF-3 subunit B family.</text>
</comment>
<sequence length="760" mass="87245">MAPTFDTLSDHDFDDVDEEEIDFSGEILVALVRYFVVHSDVEVIDLRAQYDVRRDQGLDTFVVIDGLPIVPAENKAKLVKFLLKKLNTVGNTSEDAILMPMNDQNMSDGFAFVEYETPEQAAAATKHLHGTALDRRHTLAVNKLTDIDRYGREGRIDDEYEPPEIEPFHEKEHLRSWLGDPAARDQFVMFRGDNVGVFWNMKKDPPEPVVDRKHWTQLFVQWSPQGTFLASIHQQGVQLWGGPMFSKQKQFPHPFVSLIEFSPGERYLTTWSNQPISVEEGKTSLTIEEEGKHIVIWDIVTGKPLRSFVAHDLTPPPGPEGEAPPKKKVQWPAFKWSSDEKYVARMKQHESLSIYELPRMNLLDKTSIKIEGIMDFEWAPSSPRREGIKTYEQLLCFWTPEIKSNPAKVGLMSVPSKEIVRTRNLFNVSDVKLHWQSEASFVCVKVDRHSKSKKSLATNLEIFRVREKGVPVEVVDSIKDTVINFAWEPKGDRFVLITAGEVVPGSNVAAKTAVAFFCPEKAKGGGIGNFKLIRTVDKKNSNGIYWSPKGRFVVVATVAVQQHFDLEFWDLDYEGEKAEAEKELSANLMSMNIQEHYGVTDVDWDPTGRYVVSSASVWTHQMENGYHMYTFSGVLLSENPIEKFKQLLWRPRPPTLLSKEEQRNIRRNLREYSRDFDEEDRYAVDIANTAIVEERRRLLEEWDAWVRMVKEDVKAEREELGIPDPKEELELQRIRSAASEEEQVVEELVEDVIEESEEFA</sequence>
<evidence type="ECO:0000256" key="5">
    <source>
        <dbReference type="ARBA" id="ARBA00022737"/>
    </source>
</evidence>
<evidence type="ECO:0000256" key="1">
    <source>
        <dbReference type="ARBA" id="ARBA00004496"/>
    </source>
</evidence>
<dbReference type="PANTHER" id="PTHR14068:SF0">
    <property type="entry name" value="EUKARYOTIC TRANSLATION INITIATION FACTOR 3 SUBUNIT B"/>
    <property type="match status" value="1"/>
</dbReference>
<dbReference type="InterPro" id="IPR012677">
    <property type="entry name" value="Nucleotide-bd_a/b_plait_sf"/>
</dbReference>
<keyword evidence="4" id="KW-0853">WD repeat</keyword>
<dbReference type="FunFam" id="2.130.10.10:FF:000419">
    <property type="entry name" value="Eukaryotic translation initiation factor 3 subunit B"/>
    <property type="match status" value="1"/>
</dbReference>